<keyword evidence="5" id="KW-0804">Transcription</keyword>
<evidence type="ECO:0000256" key="5">
    <source>
        <dbReference type="ARBA" id="ARBA00023163"/>
    </source>
</evidence>
<organismHost>
    <name type="scientific">Bos taurus</name>
    <name type="common">Bovine</name>
    <dbReference type="NCBI Taxonomy" id="9913"/>
</organismHost>
<accession>A0A0F6N509</accession>
<sequence>MKGIIYPRKSSADAYVYLSPGVREHLFSLLVKYTSSQRDSPAGSSTKVAPDTPQTNFIVEIQWVCHKILLEMEEQFGSLGGLVADINICLIWTLFRNYKHKHRMNNSDTGKSCAEYAQSVVKHLTERMVYCTDKFFINSACSGVTVPQNLALVIASISQVCRNKCQGAWRRMGNGRRTLIDLGLQLVNTYNLLNACGAIDDKCKAFIKLTFPYLNLETVYSPVHAASTGLHQKMAISLYKGQEKRKVPNATIYSNLVTQEKFALPEILLGEITDEGLLANKGPDLEKLLSEPQTILKLVTKLSPVSQFQVFMARWGDKLPSHLKDVCVSDSSQLPQQYENFKVVWPQHQTWPNDETSALPIASASLLSLQAENLPTSVQNSVAQETTGLPPQVPAGEMPPRGNCPVEDHGLLNSDAPDDLSGKGDYDLFTSDDLLPMSSGNVAIPVCEDPLAPPCKKQRMEPPDPLSTPGDNQWGDGAASAWIQSYMENEDAYLELILQGLYHLDEPPKLEDSIQVQDVSNSTNDPLEGPSRSQASCFEDTENIANPLDLFV</sequence>
<organismHost>
    <name type="scientific">Panthera leo</name>
    <name type="common">Lion</name>
    <dbReference type="NCBI Taxonomy" id="9689"/>
</organismHost>
<dbReference type="GeneID" id="1684901"/>
<evidence type="ECO:0000256" key="1">
    <source>
        <dbReference type="ARBA" id="ARBA00022518"/>
    </source>
</evidence>
<keyword evidence="2" id="KW-0805">Transcription regulation</keyword>
<protein>
    <submittedName>
        <fullName evidence="6">R transactivator protein</fullName>
    </submittedName>
</protein>
<dbReference type="EMBL" id="MN551084">
    <property type="protein sequence ID" value="QJC19156.1"/>
    <property type="molecule type" value="Genomic_DNA"/>
</dbReference>
<dbReference type="RefSeq" id="NP_076541.1">
    <property type="nucleotide sequence ID" value="NC_002665.1"/>
</dbReference>
<evidence type="ECO:0000256" key="4">
    <source>
        <dbReference type="ARBA" id="ARBA00023159"/>
    </source>
</evidence>
<reference evidence="7" key="2">
    <citation type="submission" date="2019-10" db="EMBL/GenBank/DDBJ databases">
        <title>Experimental infection of calves with contemporary bovine gammaherpesvirus type 4.</title>
        <authorList>
            <person name="Bauermann F."/>
            <person name="Kutish G."/>
            <person name="Diel D."/>
            <person name="Falkenberg S."/>
            <person name="Martins M."/>
            <person name="Flores E."/>
        </authorList>
    </citation>
    <scope>NUCLEOTIDE SEQUENCE</scope>
    <source>
        <strain evidence="7">SD16-38</strain>
        <strain evidence="8">SD16-49</strain>
    </source>
</reference>
<dbReference type="EMBL" id="MN551083">
    <property type="protein sequence ID" value="QJC19081.1"/>
    <property type="molecule type" value="Genomic_DNA"/>
</dbReference>
<name>A0A0F6N509_BHV4</name>
<dbReference type="GO" id="GO:0003677">
    <property type="term" value="F:DNA binding"/>
    <property type="evidence" value="ECO:0007669"/>
    <property type="project" value="UniProtKB-KW"/>
</dbReference>
<keyword evidence="3" id="KW-0238">DNA-binding</keyword>
<evidence type="ECO:0000313" key="8">
    <source>
        <dbReference type="EMBL" id="QJC19156.1"/>
    </source>
</evidence>
<organismHost>
    <name type="scientific">Felis catus</name>
    <name type="common">Cat</name>
    <name type="synonym">Felis silvestris catus</name>
    <dbReference type="NCBI Taxonomy" id="9685"/>
</organismHost>
<dbReference type="KEGG" id="vg:1684901"/>
<dbReference type="EMBL" id="KC999113">
    <property type="protein sequence ID" value="AIA82794.1"/>
    <property type="molecule type" value="Genomic_DNA"/>
</dbReference>
<dbReference type="InterPro" id="IPR004998">
    <property type="entry name" value="Herpes_TAF50"/>
</dbReference>
<keyword evidence="4" id="KW-0010">Activator</keyword>
<evidence type="ECO:0000256" key="3">
    <source>
        <dbReference type="ARBA" id="ARBA00023125"/>
    </source>
</evidence>
<keyword evidence="1" id="KW-0244">Early protein</keyword>
<evidence type="ECO:0000313" key="6">
    <source>
        <dbReference type="EMBL" id="AIA82794.1"/>
    </source>
</evidence>
<organism evidence="6">
    <name type="scientific">Bovine herpesvirus 4</name>
    <name type="common">BoHV-4</name>
    <name type="synonym">Movar virus</name>
    <dbReference type="NCBI Taxonomy" id="10385"/>
    <lineage>
        <taxon>Viruses</taxon>
        <taxon>Duplodnaviria</taxon>
        <taxon>Heunggongvirae</taxon>
        <taxon>Peploviricota</taxon>
        <taxon>Herviviricetes</taxon>
        <taxon>Herpesvirales</taxon>
        <taxon>Orthoherpesviridae</taxon>
        <taxon>Gammaherpesvirinae</taxon>
        <taxon>Rhadinovirus</taxon>
        <taxon>Rhadinovirus bovinegamma4</taxon>
    </lineage>
</organism>
<dbReference type="Pfam" id="PF03326">
    <property type="entry name" value="Herpes_TAF50"/>
    <property type="match status" value="1"/>
</dbReference>
<evidence type="ECO:0000313" key="7">
    <source>
        <dbReference type="EMBL" id="QJC19081.1"/>
    </source>
</evidence>
<evidence type="ECO:0000256" key="2">
    <source>
        <dbReference type="ARBA" id="ARBA00023015"/>
    </source>
</evidence>
<reference evidence="6" key="1">
    <citation type="submission" date="2013-05" db="EMBL/GenBank/DDBJ databases">
        <title>Seroprevalence against a Canadian isolate of bovine herpesvirus 4 (BHV4) is higher in various diseases affected bovine dairy herds compared to healthy herds.</title>
        <authorList>
            <person name="Music N."/>
            <person name="Laroche J."/>
            <person name="Tremblay D."/>
            <person name="Mandeville I."/>
            <person name="Bellehumeur C."/>
            <person name="Charette S.J."/>
            <person name="Gagnon C.A."/>
        </authorList>
    </citation>
    <scope>NUCLEOTIDE SEQUENCE</scope>
    <source>
        <strain evidence="6">FMV09-1180503</strain>
    </source>
</reference>
<dbReference type="GO" id="GO:0006355">
    <property type="term" value="P:regulation of DNA-templated transcription"/>
    <property type="evidence" value="ECO:0007669"/>
    <property type="project" value="InterPro"/>
</dbReference>
<proteinExistence type="predicted"/>